<name>A0A1J4K5K8_9EUKA</name>
<gene>
    <name evidence="2" type="ORF">TRFO_05404</name>
</gene>
<dbReference type="Proteomes" id="UP000179807">
    <property type="component" value="Unassembled WGS sequence"/>
</dbReference>
<dbReference type="AlphaFoldDB" id="A0A1J4K5K8"/>
<sequence>MRIFVHIRDKTYTVSVGAGQQSVEWLANVALLRFDRTGFDHISCRGFKYLDNMLNLTGTIESQMQPDSHCYLLLEGDQGFDDNLGDEPADEDAKNMQTGNINQQPSNIQQDDINNNFPPPKQPTPHQSATASSKALPPAPADAAPEPEAAPPAEEAPVEAPQGE</sequence>
<dbReference type="EMBL" id="MLAK01000716">
    <property type="protein sequence ID" value="OHT06737.1"/>
    <property type="molecule type" value="Genomic_DNA"/>
</dbReference>
<organism evidence="2 3">
    <name type="scientific">Tritrichomonas foetus</name>
    <dbReference type="NCBI Taxonomy" id="1144522"/>
    <lineage>
        <taxon>Eukaryota</taxon>
        <taxon>Metamonada</taxon>
        <taxon>Parabasalia</taxon>
        <taxon>Tritrichomonadida</taxon>
        <taxon>Tritrichomonadidae</taxon>
        <taxon>Tritrichomonas</taxon>
    </lineage>
</organism>
<feature type="compositionally biased region" description="Low complexity" evidence="1">
    <location>
        <begin position="141"/>
        <end position="164"/>
    </location>
</feature>
<comment type="caution">
    <text evidence="2">The sequence shown here is derived from an EMBL/GenBank/DDBJ whole genome shotgun (WGS) entry which is preliminary data.</text>
</comment>
<protein>
    <submittedName>
        <fullName evidence="2">Uncharacterized protein</fullName>
    </submittedName>
</protein>
<dbReference type="GeneID" id="94827172"/>
<dbReference type="OrthoDB" id="10248873at2759"/>
<keyword evidence="3" id="KW-1185">Reference proteome</keyword>
<accession>A0A1J4K5K8</accession>
<evidence type="ECO:0000313" key="2">
    <source>
        <dbReference type="EMBL" id="OHT06737.1"/>
    </source>
</evidence>
<feature type="compositionally biased region" description="Acidic residues" evidence="1">
    <location>
        <begin position="78"/>
        <end position="90"/>
    </location>
</feature>
<evidence type="ECO:0000313" key="3">
    <source>
        <dbReference type="Proteomes" id="UP000179807"/>
    </source>
</evidence>
<dbReference type="VEuPathDB" id="TrichDB:TRFO_05404"/>
<feature type="compositionally biased region" description="Polar residues" evidence="1">
    <location>
        <begin position="95"/>
        <end position="116"/>
    </location>
</feature>
<evidence type="ECO:0000256" key="1">
    <source>
        <dbReference type="SAM" id="MobiDB-lite"/>
    </source>
</evidence>
<feature type="region of interest" description="Disordered" evidence="1">
    <location>
        <begin position="76"/>
        <end position="164"/>
    </location>
</feature>
<reference evidence="2" key="1">
    <citation type="submission" date="2016-10" db="EMBL/GenBank/DDBJ databases">
        <authorList>
            <person name="Benchimol M."/>
            <person name="Almeida L.G."/>
            <person name="Vasconcelos A.T."/>
            <person name="Perreira-Neves A."/>
            <person name="Rosa I.A."/>
            <person name="Tasca T."/>
            <person name="Bogo M.R."/>
            <person name="de Souza W."/>
        </authorList>
    </citation>
    <scope>NUCLEOTIDE SEQUENCE [LARGE SCALE GENOMIC DNA]</scope>
    <source>
        <strain evidence="2">K</strain>
    </source>
</reference>
<proteinExistence type="predicted"/>
<dbReference type="RefSeq" id="XP_068359873.1">
    <property type="nucleotide sequence ID" value="XM_068492468.1"/>
</dbReference>
<feature type="compositionally biased region" description="Polar residues" evidence="1">
    <location>
        <begin position="124"/>
        <end position="133"/>
    </location>
</feature>